<dbReference type="InterPro" id="IPR025534">
    <property type="entry name" value="DUF4420"/>
</dbReference>
<dbReference type="OrthoDB" id="4854145at2"/>
<comment type="caution">
    <text evidence="1">The sequence shown here is derived from an EMBL/GenBank/DDBJ whole genome shotgun (WGS) entry which is preliminary data.</text>
</comment>
<evidence type="ECO:0000313" key="1">
    <source>
        <dbReference type="EMBL" id="TLF94895.1"/>
    </source>
</evidence>
<accession>A0A5R8P628</accession>
<protein>
    <submittedName>
        <fullName evidence="1">PD-(D/E)XK motif protein</fullName>
    </submittedName>
</protein>
<evidence type="ECO:0000313" key="2">
    <source>
        <dbReference type="Proteomes" id="UP000308349"/>
    </source>
</evidence>
<dbReference type="EMBL" id="VBUU01000045">
    <property type="protein sequence ID" value="TLF94895.1"/>
    <property type="molecule type" value="Genomic_DNA"/>
</dbReference>
<dbReference type="RefSeq" id="WP_138458866.1">
    <property type="nucleotide sequence ID" value="NZ_VBUU01000045.1"/>
</dbReference>
<reference evidence="1 2" key="1">
    <citation type="submission" date="2019-05" db="EMBL/GenBank/DDBJ databases">
        <title>Genomes sequences of two Nocardia cyriacigeorgica environmental isolates, type strains Nocardia asteroides ATCC 19247 and Nocardia cyriacigeorgica DSM 44484.</title>
        <authorList>
            <person name="Vautrin F."/>
            <person name="Bergeron E."/>
            <person name="Dubost A."/>
            <person name="Abrouk D."/>
            <person name="Rodriguez Nava V."/>
            <person name="Pujic P."/>
        </authorList>
    </citation>
    <scope>NUCLEOTIDE SEQUENCE [LARGE SCALE GENOMIC DNA]</scope>
    <source>
        <strain evidence="1 2">EML 1456</strain>
    </source>
</reference>
<name>A0A5R8P628_9NOCA</name>
<dbReference type="Proteomes" id="UP000308349">
    <property type="component" value="Unassembled WGS sequence"/>
</dbReference>
<dbReference type="AlphaFoldDB" id="A0A5R8P628"/>
<gene>
    <name evidence="1" type="ORF">FEK35_28620</name>
</gene>
<sequence>MISAIRVVVDEHWRRLEGSGEITESALRLADLPVPTPLGHVAAAVDIDGHRHLLVPLGSHQMVRKGLNGPVLQLRKRALEDREAYRLYADLGCLRVDLNDIFTMLCADVLVATESSPENPVKALNRVLDRWKALFQNPGPPLGPHELAGLFGELTVLARLLEQDSSAYRTWRGPSGHRHDFAADSAAVEVKTSLTTESRAVRIHGLDQLEPPRSGPLGLAWLRLVRAETTGIGLLELIGRVLDLADDESAVLSLLASVGYRVADNEHYSHVRFVVDEERWYNVDVAFPRLTQIDLAAAGISANVRDVDYTIDLSSESPAPMSASAAEQLLGAMIEEFA</sequence>
<dbReference type="Pfam" id="PF14390">
    <property type="entry name" value="DUF4420"/>
    <property type="match status" value="1"/>
</dbReference>
<organism evidence="1 2">
    <name type="scientific">Nocardia cyriacigeorgica</name>
    <dbReference type="NCBI Taxonomy" id="135487"/>
    <lineage>
        <taxon>Bacteria</taxon>
        <taxon>Bacillati</taxon>
        <taxon>Actinomycetota</taxon>
        <taxon>Actinomycetes</taxon>
        <taxon>Mycobacteriales</taxon>
        <taxon>Nocardiaceae</taxon>
        <taxon>Nocardia</taxon>
    </lineage>
</organism>
<proteinExistence type="predicted"/>